<name>Q9UZJ8_PYRAB</name>
<dbReference type="EMBL" id="AJ248286">
    <property type="protein sequence ID" value="CAB50059.1"/>
    <property type="molecule type" value="Genomic_DNA"/>
</dbReference>
<evidence type="ECO:0000313" key="1">
    <source>
        <dbReference type="EMBL" id="CAB50059.1"/>
    </source>
</evidence>
<evidence type="ECO:0000313" key="2">
    <source>
        <dbReference type="Proteomes" id="UP000000810"/>
    </source>
</evidence>
<reference evidence="1 2" key="1">
    <citation type="journal article" date="2003" name="Mol. Microbiol.">
        <title>An integrated analysis of the genome of the hyperthermophilic archaeon Pyrococcus abyssi.</title>
        <authorList>
            <person name="Cohen G."/>
            <person name="Barbe V."/>
            <person name="Flament D."/>
            <person name="Galperin M."/>
            <person name="Heilig R."/>
            <person name="Ripp R."/>
            <person name="Lecompte O."/>
            <person name="Prieur D."/>
            <person name="Poch O."/>
            <person name="Quellerou J."/>
            <person name="Thierry J.C."/>
            <person name="Van der Oost J."/>
            <person name="Weissenbach J."/>
            <person name="Zivanovic Y."/>
            <person name="Forterre P."/>
        </authorList>
    </citation>
    <scope>NUCLEOTIDE SEQUENCE [LARGE SCALE GENOMIC DNA]</scope>
    <source>
        <strain evidence="2">GE5 / Orsay</strain>
    </source>
</reference>
<organism evidence="1 2">
    <name type="scientific">Pyrococcus abyssi (strain GE5 / Orsay)</name>
    <dbReference type="NCBI Taxonomy" id="272844"/>
    <lineage>
        <taxon>Archaea</taxon>
        <taxon>Methanobacteriati</taxon>
        <taxon>Methanobacteriota</taxon>
        <taxon>Thermococci</taxon>
        <taxon>Thermococcales</taxon>
        <taxon>Thermococcaceae</taxon>
        <taxon>Pyrococcus</taxon>
    </lineage>
</organism>
<dbReference type="PATRIC" id="fig|272844.11.peg.1206"/>
<dbReference type="Proteomes" id="UP000000810">
    <property type="component" value="Chromosome"/>
</dbReference>
<dbReference type="PIR" id="F75094">
    <property type="entry name" value="F75094"/>
</dbReference>
<dbReference type="eggNOG" id="arCOG05823">
    <property type="taxonomic scope" value="Archaea"/>
</dbReference>
<accession>Q9UZJ8</accession>
<dbReference type="HOGENOM" id="CLU_2550450_0_0_2"/>
<dbReference type="STRING" id="272844.PAB1609"/>
<proteinExistence type="predicted"/>
<protein>
    <submittedName>
        <fullName evidence="1">Uncharacterized protein</fullName>
    </submittedName>
</protein>
<dbReference type="AlphaFoldDB" id="Q9UZJ8"/>
<dbReference type="KEGG" id="pab:PAB1609"/>
<gene>
    <name evidence="1" type="ORF">PAB1609</name>
</gene>
<keyword evidence="2" id="KW-1185">Reference proteome</keyword>
<sequence length="100" mass="11171">MFKNPLNDSPTMEPRPMIFEGDPEIPAGAEEEVEGGEETVEHFFAQSKGNTIYVSFATTDMKITIGISHQDATLEELVKAVKELLGEFKKRKLKVQENEG</sequence>